<accession>A0A8H7QX24</accession>
<evidence type="ECO:0000313" key="12">
    <source>
        <dbReference type="Proteomes" id="UP000650833"/>
    </source>
</evidence>
<dbReference type="GO" id="GO:0008270">
    <property type="term" value="F:zinc ion binding"/>
    <property type="evidence" value="ECO:0007669"/>
    <property type="project" value="UniProtKB-KW"/>
</dbReference>
<keyword evidence="2" id="KW-0963">Cytoplasm</keyword>
<comment type="caution">
    <text evidence="11">The sequence shown here is derived from an EMBL/GenBank/DDBJ whole genome shotgun (WGS) entry which is preliminary data.</text>
</comment>
<evidence type="ECO:0000256" key="6">
    <source>
        <dbReference type="ARBA" id="ARBA00022771"/>
    </source>
</evidence>
<feature type="compositionally biased region" description="Low complexity" evidence="9">
    <location>
        <begin position="122"/>
        <end position="131"/>
    </location>
</feature>
<evidence type="ECO:0000256" key="1">
    <source>
        <dbReference type="ARBA" id="ARBA00004496"/>
    </source>
</evidence>
<dbReference type="PANTHER" id="PTHR13182">
    <property type="entry name" value="ZINC FINGER PROTEIN 622"/>
    <property type="match status" value="1"/>
</dbReference>
<dbReference type="SMART" id="SM00355">
    <property type="entry name" value="ZnF_C2H2"/>
    <property type="match status" value="4"/>
</dbReference>
<dbReference type="GO" id="GO:0005737">
    <property type="term" value="C:cytoplasm"/>
    <property type="evidence" value="ECO:0007669"/>
    <property type="project" value="UniProtKB-SubCell"/>
</dbReference>
<evidence type="ECO:0000256" key="9">
    <source>
        <dbReference type="SAM" id="MobiDB-lite"/>
    </source>
</evidence>
<dbReference type="Pfam" id="PF12171">
    <property type="entry name" value="zf-C2H2_jaz"/>
    <property type="match status" value="1"/>
</dbReference>
<organism evidence="11 12">
    <name type="scientific">Mucor plumbeus</name>
    <dbReference type="NCBI Taxonomy" id="97098"/>
    <lineage>
        <taxon>Eukaryota</taxon>
        <taxon>Fungi</taxon>
        <taxon>Fungi incertae sedis</taxon>
        <taxon>Mucoromycota</taxon>
        <taxon>Mucoromycotina</taxon>
        <taxon>Mucoromycetes</taxon>
        <taxon>Mucorales</taxon>
        <taxon>Mucorineae</taxon>
        <taxon>Mucoraceae</taxon>
        <taxon>Mucor</taxon>
    </lineage>
</organism>
<sequence length="411" mass="47380">TQFIDKPIQSIQKMSEQEVVAPSSGLFTCLSCQVAFQSAEGQRNHYRSEWHRYNLKRKVVSLPPVTSEQFNNKTEARETKEAEVKKVIETTNNYCQTCRKTFGSSNQHENHLQSKKHKEVAAKQALKQQQEQSKEKNSVQSNVEAQVDLRITEETTEEEMLAMIDEKIKNAPRLEETDCLFCNHKADTFEDNMTHMTNVHSLFIPDLEFLVDLRGMIRYLGEKITVGNVCIFCNGKGRGMRSVDAVRKHMNDKGHCKIAYEEDDDAAELVDFYDFSSSYPQIDGDDEEVDIDAELEQLTASLTLADDEMSLVLPNGTVVGHRHMKRYYDQKLKPEETRDSILINKLIGQYSESPAFESMRNSNNNRLLLTDGRHGMRPTEAFKDLRTRHEYTTKVGMNQNRLQKHFRIQII</sequence>
<dbReference type="GO" id="GO:0003676">
    <property type="term" value="F:nucleic acid binding"/>
    <property type="evidence" value="ECO:0007669"/>
    <property type="project" value="InterPro"/>
</dbReference>
<dbReference type="Gene3D" id="3.30.160.60">
    <property type="entry name" value="Classic Zinc Finger"/>
    <property type="match status" value="2"/>
</dbReference>
<dbReference type="InterPro" id="IPR036236">
    <property type="entry name" value="Znf_C2H2_sf"/>
</dbReference>
<evidence type="ECO:0000256" key="3">
    <source>
        <dbReference type="ARBA" id="ARBA00022517"/>
    </source>
</evidence>
<dbReference type="PANTHER" id="PTHR13182:SF8">
    <property type="entry name" value="CYTOPLASMIC 60S SUBUNIT BIOGENESIS FACTOR ZNF622"/>
    <property type="match status" value="1"/>
</dbReference>
<keyword evidence="12" id="KW-1185">Reference proteome</keyword>
<dbReference type="OrthoDB" id="19329at2759"/>
<comment type="similarity">
    <text evidence="8">Belongs to the REI1 family.</text>
</comment>
<evidence type="ECO:0000256" key="2">
    <source>
        <dbReference type="ARBA" id="ARBA00022490"/>
    </source>
</evidence>
<evidence type="ECO:0000256" key="4">
    <source>
        <dbReference type="ARBA" id="ARBA00022723"/>
    </source>
</evidence>
<keyword evidence="3" id="KW-0690">Ribosome biogenesis</keyword>
<gene>
    <name evidence="11" type="ORF">INT46_007837</name>
</gene>
<keyword evidence="5" id="KW-0677">Repeat</keyword>
<dbReference type="SUPFAM" id="SSF57667">
    <property type="entry name" value="beta-beta-alpha zinc fingers"/>
    <property type="match status" value="3"/>
</dbReference>
<feature type="domain" description="C2H2-type" evidence="10">
    <location>
        <begin position="29"/>
        <end position="51"/>
    </location>
</feature>
<dbReference type="InterPro" id="IPR022755">
    <property type="entry name" value="Znf_C2H2_jaz"/>
</dbReference>
<evidence type="ECO:0000256" key="7">
    <source>
        <dbReference type="ARBA" id="ARBA00022833"/>
    </source>
</evidence>
<protein>
    <recommendedName>
        <fullName evidence="10">C2H2-type domain-containing protein</fullName>
    </recommendedName>
</protein>
<dbReference type="GO" id="GO:0042273">
    <property type="term" value="P:ribosomal large subunit biogenesis"/>
    <property type="evidence" value="ECO:0007669"/>
    <property type="project" value="TreeGrafter"/>
</dbReference>
<evidence type="ECO:0000259" key="10">
    <source>
        <dbReference type="PROSITE" id="PS00028"/>
    </source>
</evidence>
<dbReference type="GO" id="GO:0030687">
    <property type="term" value="C:preribosome, large subunit precursor"/>
    <property type="evidence" value="ECO:0007669"/>
    <property type="project" value="TreeGrafter"/>
</dbReference>
<dbReference type="InterPro" id="IPR041661">
    <property type="entry name" value="ZN622/Rei1/Reh1_Znf-C2H2"/>
</dbReference>
<dbReference type="EMBL" id="JAEPRC010000331">
    <property type="protein sequence ID" value="KAG2199917.1"/>
    <property type="molecule type" value="Genomic_DNA"/>
</dbReference>
<keyword evidence="4" id="KW-0479">Metal-binding</keyword>
<evidence type="ECO:0000313" key="11">
    <source>
        <dbReference type="EMBL" id="KAG2199917.1"/>
    </source>
</evidence>
<feature type="domain" description="C2H2-type" evidence="10">
    <location>
        <begin position="95"/>
        <end position="117"/>
    </location>
</feature>
<evidence type="ECO:0000256" key="8">
    <source>
        <dbReference type="ARBA" id="ARBA00034126"/>
    </source>
</evidence>
<proteinExistence type="inferred from homology"/>
<dbReference type="Proteomes" id="UP000650833">
    <property type="component" value="Unassembled WGS sequence"/>
</dbReference>
<evidence type="ECO:0000256" key="5">
    <source>
        <dbReference type="ARBA" id="ARBA00022737"/>
    </source>
</evidence>
<comment type="subcellular location">
    <subcellularLocation>
        <location evidence="1">Cytoplasm</location>
    </subcellularLocation>
</comment>
<dbReference type="InterPro" id="IPR013087">
    <property type="entry name" value="Znf_C2H2_type"/>
</dbReference>
<dbReference type="AlphaFoldDB" id="A0A8H7QX24"/>
<feature type="non-terminal residue" evidence="11">
    <location>
        <position position="411"/>
    </location>
</feature>
<dbReference type="SMART" id="SM00451">
    <property type="entry name" value="ZnF_U1"/>
    <property type="match status" value="2"/>
</dbReference>
<dbReference type="PROSITE" id="PS00028">
    <property type="entry name" value="ZINC_FINGER_C2H2_1"/>
    <property type="match status" value="2"/>
</dbReference>
<name>A0A8H7QX24_9FUNG</name>
<dbReference type="InterPro" id="IPR040025">
    <property type="entry name" value="Znf622/Rei1/Reh1"/>
</dbReference>
<keyword evidence="6" id="KW-0863">Zinc-finger</keyword>
<keyword evidence="7" id="KW-0862">Zinc</keyword>
<reference evidence="11" key="1">
    <citation type="submission" date="2020-12" db="EMBL/GenBank/DDBJ databases">
        <title>Metabolic potential, ecology and presence of endohyphal bacteria is reflected in genomic diversity of Mucoromycotina.</title>
        <authorList>
            <person name="Muszewska A."/>
            <person name="Okrasinska A."/>
            <person name="Steczkiewicz K."/>
            <person name="Drgas O."/>
            <person name="Orlowska M."/>
            <person name="Perlinska-Lenart U."/>
            <person name="Aleksandrzak-Piekarczyk T."/>
            <person name="Szatraj K."/>
            <person name="Zielenkiewicz U."/>
            <person name="Pilsyk S."/>
            <person name="Malc E."/>
            <person name="Mieczkowski P."/>
            <person name="Kruszewska J.S."/>
            <person name="Biernat P."/>
            <person name="Pawlowska J."/>
        </authorList>
    </citation>
    <scope>NUCLEOTIDE SEQUENCE</scope>
    <source>
        <strain evidence="11">CBS 226.32</strain>
    </source>
</reference>
<dbReference type="Pfam" id="PF12756">
    <property type="entry name" value="zf-C2H2_2"/>
    <property type="match status" value="1"/>
</dbReference>
<dbReference type="InterPro" id="IPR003604">
    <property type="entry name" value="Matrin/U1-like-C_Znf_C2H2"/>
</dbReference>
<feature type="region of interest" description="Disordered" evidence="9">
    <location>
        <begin position="104"/>
        <end position="142"/>
    </location>
</feature>